<evidence type="ECO:0000313" key="2">
    <source>
        <dbReference type="EMBL" id="CAA9530833.1"/>
    </source>
</evidence>
<keyword evidence="1" id="KW-1133">Transmembrane helix</keyword>
<organism evidence="2">
    <name type="scientific">uncultured Sphingomonas sp</name>
    <dbReference type="NCBI Taxonomy" id="158754"/>
    <lineage>
        <taxon>Bacteria</taxon>
        <taxon>Pseudomonadati</taxon>
        <taxon>Pseudomonadota</taxon>
        <taxon>Alphaproteobacteria</taxon>
        <taxon>Sphingomonadales</taxon>
        <taxon>Sphingomonadaceae</taxon>
        <taxon>Sphingomonas</taxon>
        <taxon>environmental samples</taxon>
    </lineage>
</organism>
<dbReference type="EMBL" id="CADCWA010000181">
    <property type="protein sequence ID" value="CAA9530833.1"/>
    <property type="molecule type" value="Genomic_DNA"/>
</dbReference>
<protein>
    <submittedName>
        <fullName evidence="2">Uncharacterized protein</fullName>
    </submittedName>
</protein>
<gene>
    <name evidence="2" type="ORF">AVDCRST_MAG31-2371</name>
</gene>
<reference evidence="2" key="1">
    <citation type="submission" date="2020-02" db="EMBL/GenBank/DDBJ databases">
        <authorList>
            <person name="Meier V. D."/>
        </authorList>
    </citation>
    <scope>NUCLEOTIDE SEQUENCE</scope>
    <source>
        <strain evidence="2">AVDCRST_MAG31</strain>
    </source>
</reference>
<dbReference type="RefSeq" id="WP_294170891.1">
    <property type="nucleotide sequence ID" value="NZ_CADCWA010000181.1"/>
</dbReference>
<sequence length="49" mass="5096">MSFIALGAFVMILGFGKAYGAWSDAGGQLHITVIICFLLGAVCGYKARG</sequence>
<name>A0A6J4TT40_9SPHN</name>
<keyword evidence="1" id="KW-0472">Membrane</keyword>
<proteinExistence type="predicted"/>
<feature type="transmembrane region" description="Helical" evidence="1">
    <location>
        <begin position="30"/>
        <end position="47"/>
    </location>
</feature>
<keyword evidence="1" id="KW-0812">Transmembrane</keyword>
<evidence type="ECO:0000256" key="1">
    <source>
        <dbReference type="SAM" id="Phobius"/>
    </source>
</evidence>
<accession>A0A6J4TT40</accession>
<dbReference type="AlphaFoldDB" id="A0A6J4TT40"/>